<dbReference type="Pfam" id="PF03199">
    <property type="entry name" value="GSH_synthase"/>
    <property type="match status" value="1"/>
</dbReference>
<evidence type="ECO:0000313" key="14">
    <source>
        <dbReference type="EMBL" id="TGZ85077.1"/>
    </source>
</evidence>
<dbReference type="Gene3D" id="1.10.1080.10">
    <property type="entry name" value="Glutathione Synthetase, Chain A, domain 3"/>
    <property type="match status" value="1"/>
</dbReference>
<feature type="binding site" evidence="12">
    <location>
        <begin position="228"/>
        <end position="230"/>
    </location>
    <ligand>
        <name>substrate</name>
    </ligand>
</feature>
<dbReference type="GO" id="GO:0005524">
    <property type="term" value="F:ATP binding"/>
    <property type="evidence" value="ECO:0007669"/>
    <property type="project" value="UniProtKB-UniRule"/>
</dbReference>
<feature type="binding site" evidence="10">
    <location>
        <position position="149"/>
    </location>
    <ligand>
        <name>ATP</name>
        <dbReference type="ChEBI" id="CHEBI:30616"/>
    </ligand>
</feature>
<evidence type="ECO:0000256" key="6">
    <source>
        <dbReference type="ARBA" id="ARBA00022741"/>
    </source>
</evidence>
<keyword evidence="6 9" id="KW-0547">Nucleotide-binding</keyword>
<feature type="binding site" evidence="10">
    <location>
        <position position="129"/>
    </location>
    <ligand>
        <name>substrate</name>
    </ligand>
</feature>
<protein>
    <recommendedName>
        <fullName evidence="9">Glutathione synthetase</fullName>
        <shortName evidence="9">GSH-S</shortName>
        <ecNumber evidence="9">6.3.2.3</ecNumber>
    </recommendedName>
</protein>
<dbReference type="Gene3D" id="3.40.50.1760">
    <property type="entry name" value="Glutathione synthase, substrate-binding domain superfamily, eukaryotic"/>
    <property type="match status" value="1"/>
</dbReference>
<dbReference type="SUPFAM" id="SSF52440">
    <property type="entry name" value="PreATP-grasp domain"/>
    <property type="match status" value="1"/>
</dbReference>
<dbReference type="PANTHER" id="PTHR11130:SF0">
    <property type="entry name" value="GLUTATHIONE SYNTHETASE"/>
    <property type="match status" value="1"/>
</dbReference>
<evidence type="ECO:0000256" key="8">
    <source>
        <dbReference type="ARBA" id="ARBA00022842"/>
    </source>
</evidence>
<dbReference type="NCBIfam" id="TIGR01986">
    <property type="entry name" value="glut_syn_euk"/>
    <property type="match status" value="1"/>
</dbReference>
<feature type="binding site" evidence="12">
    <location>
        <begin position="153"/>
        <end position="156"/>
    </location>
    <ligand>
        <name>substrate</name>
    </ligand>
</feature>
<dbReference type="OrthoDB" id="2020073at2759"/>
<evidence type="ECO:0000313" key="15">
    <source>
        <dbReference type="Proteomes" id="UP000298138"/>
    </source>
</evidence>
<feature type="binding site" evidence="10">
    <location>
        <position position="328"/>
    </location>
    <ligand>
        <name>ATP</name>
        <dbReference type="ChEBI" id="CHEBI:30616"/>
    </ligand>
</feature>
<keyword evidence="8 9" id="KW-0460">Magnesium</keyword>
<evidence type="ECO:0000256" key="1">
    <source>
        <dbReference type="ARBA" id="ARBA00004965"/>
    </source>
</evidence>
<proteinExistence type="inferred from homology"/>
<evidence type="ECO:0000256" key="10">
    <source>
        <dbReference type="PIRSR" id="PIRSR001558-1"/>
    </source>
</evidence>
<keyword evidence="4 9" id="KW-0317">Glutathione biosynthesis</keyword>
<dbReference type="InterPro" id="IPR016185">
    <property type="entry name" value="PreATP-grasp_dom_sf"/>
</dbReference>
<dbReference type="UniPathway" id="UPA00142">
    <property type="reaction ID" value="UER00210"/>
</dbReference>
<feature type="binding site" evidence="10">
    <location>
        <position position="472"/>
    </location>
    <ligand>
        <name>substrate</name>
    </ligand>
</feature>
<dbReference type="EC" id="6.3.2.3" evidence="9"/>
<accession>A0A4S2N731</accession>
<evidence type="ECO:0000256" key="4">
    <source>
        <dbReference type="ARBA" id="ARBA00022684"/>
    </source>
</evidence>
<keyword evidence="3 9" id="KW-0436">Ligase</keyword>
<dbReference type="GO" id="GO:0000287">
    <property type="term" value="F:magnesium ion binding"/>
    <property type="evidence" value="ECO:0007669"/>
    <property type="project" value="UniProtKB-UniRule"/>
</dbReference>
<feature type="binding site" evidence="10">
    <location>
        <begin position="387"/>
        <end position="396"/>
    </location>
    <ligand>
        <name>ATP</name>
        <dbReference type="ChEBI" id="CHEBI:30616"/>
    </ligand>
</feature>
<dbReference type="InParanoid" id="A0A4S2N731"/>
<evidence type="ECO:0000259" key="13">
    <source>
        <dbReference type="Pfam" id="PF03199"/>
    </source>
</evidence>
<evidence type="ECO:0000256" key="2">
    <source>
        <dbReference type="ARBA" id="ARBA00010385"/>
    </source>
</evidence>
<name>A0A4S2N731_9PEZI</name>
<dbReference type="InterPro" id="IPR014049">
    <property type="entry name" value="Glutathione_synthase_N_euk"/>
</dbReference>
<dbReference type="STRING" id="341454.A0A4S2N731"/>
<feature type="binding site" evidence="10">
    <location>
        <position position="234"/>
    </location>
    <ligand>
        <name>substrate</name>
    </ligand>
</feature>
<organism evidence="14 15">
    <name type="scientific">Ascodesmis nigricans</name>
    <dbReference type="NCBI Taxonomy" id="341454"/>
    <lineage>
        <taxon>Eukaryota</taxon>
        <taxon>Fungi</taxon>
        <taxon>Dikarya</taxon>
        <taxon>Ascomycota</taxon>
        <taxon>Pezizomycotina</taxon>
        <taxon>Pezizomycetes</taxon>
        <taxon>Pezizales</taxon>
        <taxon>Ascodesmidaceae</taxon>
        <taxon>Ascodesmis</taxon>
    </lineage>
</organism>
<sequence length="497" mass="54934">MYSPKYPPTTDKAQFNHLLSTCKDWCLSHGLTVRPPPSFSENPHEALTTHAPVSLYPSLFPRSSFDEARAVQTAYNELYARVSDDTEFLDALTADIAQVDDFIANLHSIQTKIASTEGFAHEFSLGLFRSDYMLHDSGDGTRPIVQQVEFNTIASSFGGLASQVAELHRFLLKSGAYPEDPYLTYSHIPDNPAASGLASGLASAHHAYGPTAIDGIKTAVLFIVQPNERNAFDQHWISYSLLKLGIRSYRCTLTDVPTTCKIDETRNRRLLFHPPHLQAPIEISTIYFRSGYSPDDYPTPAEWSARHLLERSKAIKCPTIATQLAGAKKVQQVLAVDGMLERFLSHTPNKIAAIRGTFAGIHPLDTSPLGLQARKMAFENPERYVLKPQREGGGNNVYREKIPAFLREIGEEKWAGYILMELIKTPVAKGVILRNGEAVEGWVVSELGVYGTILWDREGNVVKNQEAGWLLRTKGRESDEGGVAAGFGCVDGVCLVD</sequence>
<dbReference type="Gene3D" id="3.30.1490.50">
    <property type="match status" value="1"/>
</dbReference>
<evidence type="ECO:0000256" key="3">
    <source>
        <dbReference type="ARBA" id="ARBA00022598"/>
    </source>
</evidence>
<dbReference type="Pfam" id="PF03917">
    <property type="entry name" value="GSH_synth_ATP"/>
    <property type="match status" value="1"/>
</dbReference>
<feature type="binding site" evidence="11">
    <location>
        <position position="149"/>
    </location>
    <ligand>
        <name>Mg(2+)</name>
        <dbReference type="ChEBI" id="CHEBI:18420"/>
    </ligand>
</feature>
<keyword evidence="7 9" id="KW-0067">ATP-binding</keyword>
<dbReference type="FunCoup" id="A0A4S2N731">
    <property type="interactions" value="903"/>
</dbReference>
<keyword evidence="15" id="KW-1185">Reference proteome</keyword>
<dbReference type="Gene3D" id="3.30.1490.80">
    <property type="match status" value="1"/>
</dbReference>
<dbReference type="SUPFAM" id="SSF56059">
    <property type="entry name" value="Glutathione synthetase ATP-binding domain-like"/>
    <property type="match status" value="1"/>
</dbReference>
<feature type="binding site" evidence="10">
    <location>
        <position position="480"/>
    </location>
    <ligand>
        <name>ATP</name>
        <dbReference type="ChEBI" id="CHEBI:30616"/>
    </ligand>
</feature>
<feature type="binding site" evidence="11">
    <location>
        <position position="151"/>
    </location>
    <ligand>
        <name>Mg(2+)</name>
        <dbReference type="ChEBI" id="CHEBI:18420"/>
    </ligand>
</feature>
<feature type="binding site" evidence="10">
    <location>
        <position position="474"/>
    </location>
    <ligand>
        <name>ATP</name>
        <dbReference type="ChEBI" id="CHEBI:30616"/>
    </ligand>
</feature>
<dbReference type="InterPro" id="IPR037013">
    <property type="entry name" value="GSH-S_sub-bd_sf"/>
</dbReference>
<evidence type="ECO:0000256" key="7">
    <source>
        <dbReference type="ARBA" id="ARBA00022840"/>
    </source>
</evidence>
<dbReference type="InterPro" id="IPR004887">
    <property type="entry name" value="GSH_synth_subst-bd"/>
</dbReference>
<dbReference type="GO" id="GO:0043295">
    <property type="term" value="F:glutathione binding"/>
    <property type="evidence" value="ECO:0007669"/>
    <property type="project" value="UniProtKB-UniRule"/>
</dbReference>
<dbReference type="Proteomes" id="UP000298138">
    <property type="component" value="Unassembled WGS sequence"/>
</dbReference>
<dbReference type="InterPro" id="IPR014709">
    <property type="entry name" value="Glutathione_synthase_C_euk"/>
</dbReference>
<keyword evidence="5 9" id="KW-0479">Metal-binding</keyword>
<dbReference type="FunFam" id="3.30.1490.50:FF:000002">
    <property type="entry name" value="Glutathione synthetase"/>
    <property type="match status" value="1"/>
</dbReference>
<gene>
    <name evidence="14" type="ORF">EX30DRAFT_392463</name>
</gene>
<dbReference type="EMBL" id="ML220112">
    <property type="protein sequence ID" value="TGZ85077.1"/>
    <property type="molecule type" value="Genomic_DNA"/>
</dbReference>
<evidence type="ECO:0000256" key="5">
    <source>
        <dbReference type="ARBA" id="ARBA00022723"/>
    </source>
</evidence>
<feature type="binding site" evidence="12">
    <location>
        <begin position="289"/>
        <end position="292"/>
    </location>
    <ligand>
        <name>substrate</name>
    </ligand>
</feature>
<feature type="binding site" evidence="10">
    <location>
        <position position="398"/>
    </location>
    <ligand>
        <name>ATP</name>
        <dbReference type="ChEBI" id="CHEBI:30616"/>
    </ligand>
</feature>
<dbReference type="AlphaFoldDB" id="A0A4S2N731"/>
<feature type="binding site" evidence="11">
    <location>
        <position position="391"/>
    </location>
    <ligand>
        <name>Mg(2+)</name>
        <dbReference type="ChEBI" id="CHEBI:18420"/>
    </ligand>
</feature>
<evidence type="ECO:0000256" key="11">
    <source>
        <dbReference type="PIRSR" id="PIRSR001558-2"/>
    </source>
</evidence>
<dbReference type="PANTHER" id="PTHR11130">
    <property type="entry name" value="GLUTATHIONE SYNTHETASE"/>
    <property type="match status" value="1"/>
</dbReference>
<dbReference type="PIRSF" id="PIRSF001558">
    <property type="entry name" value="GSHase"/>
    <property type="match status" value="1"/>
</dbReference>
<feature type="domain" description="Glutathione synthase substrate-binding" evidence="13">
    <location>
        <begin position="219"/>
        <end position="325"/>
    </location>
</feature>
<feature type="binding site" evidence="10">
    <location>
        <position position="446"/>
    </location>
    <ligand>
        <name>ATP</name>
        <dbReference type="ChEBI" id="CHEBI:30616"/>
    </ligand>
</feature>
<evidence type="ECO:0000256" key="9">
    <source>
        <dbReference type="PIRNR" id="PIRNR001558"/>
    </source>
</evidence>
<comment type="catalytic activity">
    <reaction evidence="9">
        <text>gamma-L-glutamyl-L-cysteine + glycine + ATP = glutathione + ADP + phosphate + H(+)</text>
        <dbReference type="Rhea" id="RHEA:13557"/>
        <dbReference type="ChEBI" id="CHEBI:15378"/>
        <dbReference type="ChEBI" id="CHEBI:30616"/>
        <dbReference type="ChEBI" id="CHEBI:43474"/>
        <dbReference type="ChEBI" id="CHEBI:57305"/>
        <dbReference type="ChEBI" id="CHEBI:57925"/>
        <dbReference type="ChEBI" id="CHEBI:58173"/>
        <dbReference type="ChEBI" id="CHEBI:456216"/>
        <dbReference type="EC" id="6.3.2.3"/>
    </reaction>
</comment>
<dbReference type="GO" id="GO:0004363">
    <property type="term" value="F:glutathione synthase activity"/>
    <property type="evidence" value="ECO:0007669"/>
    <property type="project" value="UniProtKB-UniRule"/>
</dbReference>
<dbReference type="InterPro" id="IPR005615">
    <property type="entry name" value="Glutathione_synthase"/>
</dbReference>
<comment type="pathway">
    <text evidence="1 9">Sulfur metabolism; glutathione biosynthesis; glutathione from L-cysteine and L-glutamate: step 2/2.</text>
</comment>
<dbReference type="InterPro" id="IPR014042">
    <property type="entry name" value="Glutathione_synthase_a-hlx"/>
</dbReference>
<dbReference type="GO" id="GO:0005829">
    <property type="term" value="C:cytosol"/>
    <property type="evidence" value="ECO:0007669"/>
    <property type="project" value="TreeGrafter"/>
</dbReference>
<reference evidence="14 15" key="1">
    <citation type="submission" date="2019-04" db="EMBL/GenBank/DDBJ databases">
        <title>Comparative genomics and transcriptomics to analyze fruiting body development in filamentous ascomycetes.</title>
        <authorList>
            <consortium name="DOE Joint Genome Institute"/>
            <person name="Lutkenhaus R."/>
            <person name="Traeger S."/>
            <person name="Breuer J."/>
            <person name="Kuo A."/>
            <person name="Lipzen A."/>
            <person name="Pangilinan J."/>
            <person name="Dilworth D."/>
            <person name="Sandor L."/>
            <person name="Poggeler S."/>
            <person name="Barry K."/>
            <person name="Grigoriev I.V."/>
            <person name="Nowrousian M."/>
        </authorList>
    </citation>
    <scope>NUCLEOTIDE SEQUENCE [LARGE SCALE GENOMIC DNA]</scope>
    <source>
        <strain evidence="14 15">CBS 389.68</strain>
    </source>
</reference>
<dbReference type="Gene3D" id="3.30.470.20">
    <property type="entry name" value="ATP-grasp fold, B domain"/>
    <property type="match status" value="1"/>
</dbReference>
<feature type="binding site" evidence="10">
    <location>
        <begin position="420"/>
        <end position="423"/>
    </location>
    <ligand>
        <name>ATP</name>
        <dbReference type="ChEBI" id="CHEBI:30616"/>
    </ligand>
</feature>
<comment type="cofactor">
    <cofactor evidence="9 11">
        <name>Mg(2+)</name>
        <dbReference type="ChEBI" id="CHEBI:18420"/>
    </cofactor>
    <text evidence="9 11">Binds 1 Mg(2+) ion per subunit.</text>
</comment>
<feature type="binding site" evidence="12">
    <location>
        <begin position="483"/>
        <end position="484"/>
    </location>
    <ligand>
        <name>substrate</name>
    </ligand>
</feature>
<evidence type="ECO:0000256" key="12">
    <source>
        <dbReference type="PIRSR" id="PIRSR001558-3"/>
    </source>
</evidence>
<comment type="similarity">
    <text evidence="2 9">Belongs to the eukaryotic GSH synthase family.</text>
</comment>